<dbReference type="Proteomes" id="UP000054928">
    <property type="component" value="Unassembled WGS sequence"/>
</dbReference>
<dbReference type="OMA" id="FGAPSCW"/>
<feature type="region of interest" description="Disordered" evidence="1">
    <location>
        <begin position="1"/>
        <end position="43"/>
    </location>
</feature>
<accession>A0A0P1AU81</accession>
<name>A0A0P1AU81_PLAHL</name>
<keyword evidence="3" id="KW-1185">Reference proteome</keyword>
<dbReference type="PANTHER" id="PTHR35213">
    <property type="entry name" value="RING-TYPE DOMAIN-CONTAINING PROTEIN-RELATED"/>
    <property type="match status" value="1"/>
</dbReference>
<reference evidence="3" key="1">
    <citation type="submission" date="2014-09" db="EMBL/GenBank/DDBJ databases">
        <authorList>
            <person name="Sharma Rahul"/>
            <person name="Thines Marco"/>
        </authorList>
    </citation>
    <scope>NUCLEOTIDE SEQUENCE [LARGE SCALE GENOMIC DNA]</scope>
</reference>
<organism evidence="2 3">
    <name type="scientific">Plasmopara halstedii</name>
    <name type="common">Downy mildew of sunflower</name>
    <dbReference type="NCBI Taxonomy" id="4781"/>
    <lineage>
        <taxon>Eukaryota</taxon>
        <taxon>Sar</taxon>
        <taxon>Stramenopiles</taxon>
        <taxon>Oomycota</taxon>
        <taxon>Peronosporomycetes</taxon>
        <taxon>Peronosporales</taxon>
        <taxon>Peronosporaceae</taxon>
        <taxon>Plasmopara</taxon>
    </lineage>
</organism>
<protein>
    <submittedName>
        <fullName evidence="2">Uncharacterized protein</fullName>
    </submittedName>
</protein>
<sequence>MSARGDNQYRTRSSSAKRSLSFSSPCTRVVSPPSLSPSQDKPTDRVLTFLQSARDRNVPVRSGKWSTAEDAYLAKLIWLFKSGILADMEPKTSLRSFLAVMLNCCPMRISKKQMHGHNFMGKIKYMPQVTQMTEQQYETLCREVRTLRDAFLQAWAKDEYARRNSTVEMCDSSFQEWFNKVVALVPTPKLVRRSILQSTKKRRIESFNTLTAQMEDVTTQKVQNLATAQPQPETQEQDSVQTNAFITMLEPAEIISEKSAPVPESNSGYKVMMLPAAYCDEIGSMEDWLDLSHTDAHWTDTNSDNPGEVCYTLCEDQVQVSVHMSDQDPAANALSMTRQSSKLLIDFGAPSCWSTSEEPKSLYDYSHWSETDFSNELAMGIDPNVFNWDDMLPLPQVTNSPTLNFP</sequence>
<evidence type="ECO:0000256" key="1">
    <source>
        <dbReference type="SAM" id="MobiDB-lite"/>
    </source>
</evidence>
<dbReference type="GeneID" id="36396338"/>
<proteinExistence type="predicted"/>
<dbReference type="EMBL" id="CCYD01001336">
    <property type="protein sequence ID" value="CEG44960.1"/>
    <property type="molecule type" value="Genomic_DNA"/>
</dbReference>
<evidence type="ECO:0000313" key="2">
    <source>
        <dbReference type="EMBL" id="CEG44960.1"/>
    </source>
</evidence>
<dbReference type="RefSeq" id="XP_024581329.1">
    <property type="nucleotide sequence ID" value="XM_024731119.1"/>
</dbReference>
<dbReference type="PANTHER" id="PTHR35213:SF3">
    <property type="entry name" value="MYB-LIKE DOMAIN-CONTAINING PROTEIN"/>
    <property type="match status" value="1"/>
</dbReference>
<dbReference type="OrthoDB" id="206902at2759"/>
<evidence type="ECO:0000313" key="3">
    <source>
        <dbReference type="Proteomes" id="UP000054928"/>
    </source>
</evidence>
<dbReference type="AlphaFoldDB" id="A0A0P1AU81"/>
<feature type="compositionally biased region" description="Low complexity" evidence="1">
    <location>
        <begin position="10"/>
        <end position="24"/>
    </location>
</feature>